<evidence type="ECO:0000256" key="4">
    <source>
        <dbReference type="ARBA" id="ARBA00023172"/>
    </source>
</evidence>
<dbReference type="PROSITE" id="PS51900">
    <property type="entry name" value="CB"/>
    <property type="match status" value="1"/>
</dbReference>
<feature type="domain" description="Tyr recombinase" evidence="6">
    <location>
        <begin position="205"/>
        <end position="398"/>
    </location>
</feature>
<keyword evidence="2" id="KW-0229">DNA integration</keyword>
<dbReference type="InterPro" id="IPR011010">
    <property type="entry name" value="DNA_brk_join_enz"/>
</dbReference>
<evidence type="ECO:0000256" key="2">
    <source>
        <dbReference type="ARBA" id="ARBA00022908"/>
    </source>
</evidence>
<keyword evidence="4" id="KW-0233">DNA recombination</keyword>
<evidence type="ECO:0000259" key="6">
    <source>
        <dbReference type="PROSITE" id="PS51898"/>
    </source>
</evidence>
<dbReference type="Pfam" id="PF12167">
    <property type="entry name" value="Arm-DNA-bind_2"/>
    <property type="match status" value="1"/>
</dbReference>
<reference evidence="8 9" key="1">
    <citation type="submission" date="2018-10" db="EMBL/GenBank/DDBJ databases">
        <title>Genomic Encyclopedia of Type Strains, Phase IV (KMG-IV): sequencing the most valuable type-strain genomes for metagenomic binning, comparative biology and taxonomic classification.</title>
        <authorList>
            <person name="Goeker M."/>
        </authorList>
    </citation>
    <scope>NUCLEOTIDE SEQUENCE [LARGE SCALE GENOMIC DNA]</scope>
    <source>
        <strain evidence="8 9">DSM 3303</strain>
    </source>
</reference>
<dbReference type="SUPFAM" id="SSF56349">
    <property type="entry name" value="DNA breaking-rejoining enzymes"/>
    <property type="match status" value="1"/>
</dbReference>
<evidence type="ECO:0000313" key="9">
    <source>
        <dbReference type="Proteomes" id="UP000279384"/>
    </source>
</evidence>
<name>A0A495BJH6_VOGIN</name>
<evidence type="ECO:0000256" key="3">
    <source>
        <dbReference type="ARBA" id="ARBA00023125"/>
    </source>
</evidence>
<dbReference type="GO" id="GO:0015074">
    <property type="term" value="P:DNA integration"/>
    <property type="evidence" value="ECO:0007669"/>
    <property type="project" value="UniProtKB-KW"/>
</dbReference>
<dbReference type="EMBL" id="RBID01000011">
    <property type="protein sequence ID" value="RKQ61195.1"/>
    <property type="molecule type" value="Genomic_DNA"/>
</dbReference>
<dbReference type="Pfam" id="PF00589">
    <property type="entry name" value="Phage_integrase"/>
    <property type="match status" value="1"/>
</dbReference>
<dbReference type="RefSeq" id="WP_120809836.1">
    <property type="nucleotide sequence ID" value="NZ_RBID01000011.1"/>
</dbReference>
<evidence type="ECO:0000313" key="8">
    <source>
        <dbReference type="EMBL" id="RKQ61195.1"/>
    </source>
</evidence>
<accession>A0A495BJH6</accession>
<gene>
    <name evidence="8" type="ORF">C8E02_0962</name>
</gene>
<organism evidence="8 9">
    <name type="scientific">Vogesella indigofera</name>
    <name type="common">Pseudomonas indigofera</name>
    <dbReference type="NCBI Taxonomy" id="45465"/>
    <lineage>
        <taxon>Bacteria</taxon>
        <taxon>Pseudomonadati</taxon>
        <taxon>Pseudomonadota</taxon>
        <taxon>Betaproteobacteria</taxon>
        <taxon>Neisseriales</taxon>
        <taxon>Chromobacteriaceae</taxon>
        <taxon>Vogesella</taxon>
    </lineage>
</organism>
<dbReference type="GO" id="GO:0006310">
    <property type="term" value="P:DNA recombination"/>
    <property type="evidence" value="ECO:0007669"/>
    <property type="project" value="UniProtKB-KW"/>
</dbReference>
<keyword evidence="3 5" id="KW-0238">DNA-binding</keyword>
<dbReference type="InterPro" id="IPR013762">
    <property type="entry name" value="Integrase-like_cat_sf"/>
</dbReference>
<dbReference type="Gene3D" id="1.10.150.130">
    <property type="match status" value="1"/>
</dbReference>
<evidence type="ECO:0000259" key="7">
    <source>
        <dbReference type="PROSITE" id="PS51900"/>
    </source>
</evidence>
<dbReference type="Proteomes" id="UP000279384">
    <property type="component" value="Unassembled WGS sequence"/>
</dbReference>
<protein>
    <submittedName>
        <fullName evidence="8">Integrase</fullName>
    </submittedName>
</protein>
<dbReference type="Gene3D" id="1.10.443.10">
    <property type="entry name" value="Intergrase catalytic core"/>
    <property type="match status" value="1"/>
</dbReference>
<dbReference type="GO" id="GO:0003677">
    <property type="term" value="F:DNA binding"/>
    <property type="evidence" value="ECO:0007669"/>
    <property type="project" value="UniProtKB-UniRule"/>
</dbReference>
<dbReference type="AlphaFoldDB" id="A0A495BJH6"/>
<comment type="caution">
    <text evidence="8">The sequence shown here is derived from an EMBL/GenBank/DDBJ whole genome shotgun (WGS) entry which is preliminary data.</text>
</comment>
<dbReference type="PROSITE" id="PS51898">
    <property type="entry name" value="TYR_RECOMBINASE"/>
    <property type="match status" value="1"/>
</dbReference>
<dbReference type="InterPro" id="IPR050808">
    <property type="entry name" value="Phage_Integrase"/>
</dbReference>
<dbReference type="InterPro" id="IPR022000">
    <property type="entry name" value="Min27-like_integrase_DNA_bind"/>
</dbReference>
<evidence type="ECO:0000256" key="1">
    <source>
        <dbReference type="ARBA" id="ARBA00008857"/>
    </source>
</evidence>
<feature type="domain" description="Core-binding (CB)" evidence="7">
    <location>
        <begin position="94"/>
        <end position="177"/>
    </location>
</feature>
<evidence type="ECO:0000256" key="5">
    <source>
        <dbReference type="PROSITE-ProRule" id="PRU01248"/>
    </source>
</evidence>
<dbReference type="PANTHER" id="PTHR30629">
    <property type="entry name" value="PROPHAGE INTEGRASE"/>
    <property type="match status" value="1"/>
</dbReference>
<dbReference type="InterPro" id="IPR002104">
    <property type="entry name" value="Integrase_catalytic"/>
</dbReference>
<sequence>MGRPTATRRVVLPEGVEIREWKHSRSIRITFTYQGKRRRETLDVEVTPANIKYAARLRGEVLNEIARGTFDYSTTFPSSKHAKREAKPKRPHQYRIEDLVTAYIDSARRLGSLSPSSVACYARWARSRIIPKWGDILVDELTTPELRDWIVGLSSELAPKSVRNCVGLLSSVLNRAAADGIIPTSPLAPIKMRTVLPKKKRVDDDKIEPFNSLEIKAILDACTHPEVRAVFQFAFGTGMRTGEVIAIKWQHIDLVAGRITVADNVVSAEGGTVEKSTKTDSTRVIPMLPAARIALEAMRPVTGSLPGNYVFINPNTGKRWGGDRVLLSHWTKVLQETKVRYRNPYQTRHTFASMLLMAGEPELTVAKLLGHTTVEMVRRHYGRYISQPDGVILRGEYNELAG</sequence>
<comment type="similarity">
    <text evidence="1">Belongs to the 'phage' integrase family.</text>
</comment>
<dbReference type="InterPro" id="IPR010998">
    <property type="entry name" value="Integrase_recombinase_N"/>
</dbReference>
<dbReference type="PANTHER" id="PTHR30629:SF2">
    <property type="entry name" value="PROPHAGE INTEGRASE INTS-RELATED"/>
    <property type="match status" value="1"/>
</dbReference>
<dbReference type="InterPro" id="IPR044068">
    <property type="entry name" value="CB"/>
</dbReference>
<dbReference type="CDD" id="cd01189">
    <property type="entry name" value="INT_ICEBs1_C_like"/>
    <property type="match status" value="1"/>
</dbReference>
<proteinExistence type="inferred from homology"/>